<comment type="similarity">
    <text evidence="1">Belongs to the AccD/PCCB family.</text>
</comment>
<organism evidence="4 5">
    <name type="scientific">Rhodococcus pseudokoreensis</name>
    <dbReference type="NCBI Taxonomy" id="2811421"/>
    <lineage>
        <taxon>Bacteria</taxon>
        <taxon>Bacillati</taxon>
        <taxon>Actinomycetota</taxon>
        <taxon>Actinomycetes</taxon>
        <taxon>Mycobacteriales</taxon>
        <taxon>Nocardiaceae</taxon>
        <taxon>Rhodococcus</taxon>
    </lineage>
</organism>
<sequence>MTDILDEKTTAAPVGPHEELDARLAAARLGGSEKQRQKQIDAGKMLVRDRLELLFDNGWSFEDGLLARYDEGLPGDAVVTAVGKVDGRDIVVIANDYTVKAGTWGKRTFEKIVRAQELADSTGTPIVYLFDSAGARIDEQFESFVGRRAWGNIFYNQVQISGRVPQVCALFGPSPAGSAYVPALCDLTIMVRGHATAYLGSPRLAQMVTGEDVTLEEMGGAEMHSTVSGLSDVLVEDDAEAIAAVRVWLSFLPSNWQQEPPVTAPAEPSGLRTIKEIVPEVESEIFDIHELIDSLVDDASFFPYKDLFAQELVTGFARLNGQSVGIVANQPTVKGGVIFPDSSDKAARFIWICNAYNIPILFLVDIAGYMIGSEVERQGIIRHGAKMIFAVSEARVPRITVLLRKAYGGGYLAMSGAPMQPDALIALPTAKPALMGPDAAVNGIHYNRIQAIEDPEERAAFIAEKQAEYAAGIDVFKIANENAVEAVVPANELRNELTQRLALYRKRDRTAPARRNGVTPV</sequence>
<dbReference type="EMBL" id="CP070619">
    <property type="protein sequence ID" value="QSE89847.1"/>
    <property type="molecule type" value="Genomic_DNA"/>
</dbReference>
<dbReference type="InterPro" id="IPR034733">
    <property type="entry name" value="AcCoA_carboxyl_beta"/>
</dbReference>
<accession>A0A974ZU33</accession>
<dbReference type="PROSITE" id="PS50989">
    <property type="entry name" value="COA_CT_CTER"/>
    <property type="match status" value="1"/>
</dbReference>
<evidence type="ECO:0000313" key="5">
    <source>
        <dbReference type="Proteomes" id="UP000662986"/>
    </source>
</evidence>
<reference evidence="4 5" key="2">
    <citation type="journal article" date="2022" name="Arch. Microbiol.">
        <title>Rhodococcus pseudokoreensis sp. nov. isolated from the rhizosphere of young M26 apple rootstocks.</title>
        <authorList>
            <person name="Kampfer P."/>
            <person name="Glaeser S.P."/>
            <person name="Blom J."/>
            <person name="Wolf J."/>
            <person name="Benning S."/>
            <person name="Schloter M."/>
            <person name="Neumann-Schaal M."/>
        </authorList>
    </citation>
    <scope>NUCLEOTIDE SEQUENCE [LARGE SCALE GENOMIC DNA]</scope>
    <source>
        <strain evidence="4 5">R79</strain>
    </source>
</reference>
<proteinExistence type="inferred from homology"/>
<evidence type="ECO:0000259" key="3">
    <source>
        <dbReference type="PROSITE" id="PS50989"/>
    </source>
</evidence>
<evidence type="ECO:0000259" key="2">
    <source>
        <dbReference type="PROSITE" id="PS50980"/>
    </source>
</evidence>
<dbReference type="PANTHER" id="PTHR22855">
    <property type="entry name" value="ACETYL, PROPIONYL, PYRUVATE, AND GLUTACONYL CARBOXYLASE-RELATED"/>
    <property type="match status" value="1"/>
</dbReference>
<dbReference type="InterPro" id="IPR011762">
    <property type="entry name" value="COA_CT_N"/>
</dbReference>
<dbReference type="Gene3D" id="3.90.226.10">
    <property type="entry name" value="2-enoyl-CoA Hydratase, Chain A, domain 1"/>
    <property type="match status" value="2"/>
</dbReference>
<gene>
    <name evidence="4" type="ORF">JWS13_15030</name>
</gene>
<dbReference type="InterPro" id="IPR011763">
    <property type="entry name" value="COA_CT_C"/>
</dbReference>
<name>A0A974ZU33_9NOCA</name>
<dbReference type="SUPFAM" id="SSF52096">
    <property type="entry name" value="ClpP/crotonase"/>
    <property type="match status" value="2"/>
</dbReference>
<dbReference type="Pfam" id="PF01039">
    <property type="entry name" value="Carboxyl_trans"/>
    <property type="match status" value="1"/>
</dbReference>
<dbReference type="PROSITE" id="PS50980">
    <property type="entry name" value="COA_CT_NTER"/>
    <property type="match status" value="1"/>
</dbReference>
<dbReference type="PANTHER" id="PTHR22855:SF13">
    <property type="entry name" value="METHYLCROTONOYL-COA CARBOXYLASE BETA CHAIN, MITOCHONDRIAL"/>
    <property type="match status" value="1"/>
</dbReference>
<dbReference type="Proteomes" id="UP000662986">
    <property type="component" value="Chromosome"/>
</dbReference>
<evidence type="ECO:0000256" key="1">
    <source>
        <dbReference type="ARBA" id="ARBA00006102"/>
    </source>
</evidence>
<evidence type="ECO:0000313" key="4">
    <source>
        <dbReference type="EMBL" id="QSE89847.1"/>
    </source>
</evidence>
<dbReference type="InterPro" id="IPR045190">
    <property type="entry name" value="MCCB/AccD1-like"/>
</dbReference>
<dbReference type="InterPro" id="IPR029045">
    <property type="entry name" value="ClpP/crotonase-like_dom_sf"/>
</dbReference>
<dbReference type="RefSeq" id="WP_206006374.1">
    <property type="nucleotide sequence ID" value="NZ_CP070619.1"/>
</dbReference>
<reference evidence="4 5" key="1">
    <citation type="journal article" date="2021" name="Microbiol. Resour. Announc.">
        <title>Complete Genome Sequences of Two Rhodococcus sp. Strains with Large and Linear Chromosomes, Isolated from Apple Rhizosphere.</title>
        <authorList>
            <person name="Benning S."/>
            <person name="Brugnone N."/>
            <person name="Siani R."/>
            <person name="Kublik S."/>
            <person name="Schloter M."/>
            <person name="Rad V."/>
        </authorList>
    </citation>
    <scope>NUCLEOTIDE SEQUENCE [LARGE SCALE GENOMIC DNA]</scope>
    <source>
        <strain evidence="4 5">R79</strain>
    </source>
</reference>
<protein>
    <submittedName>
        <fullName evidence="4">Acyl-CoA carboxylase subunit beta</fullName>
    </submittedName>
</protein>
<feature type="domain" description="CoA carboxyltransferase C-terminal" evidence="3">
    <location>
        <begin position="273"/>
        <end position="516"/>
    </location>
</feature>
<feature type="domain" description="CoA carboxyltransferase N-terminal" evidence="2">
    <location>
        <begin position="13"/>
        <end position="264"/>
    </location>
</feature>
<keyword evidence="5" id="KW-1185">Reference proteome</keyword>